<dbReference type="Gene3D" id="2.160.20.10">
    <property type="entry name" value="Single-stranded right-handed beta-helix, Pectin lyase-like"/>
    <property type="match status" value="1"/>
</dbReference>
<proteinExistence type="predicted"/>
<keyword evidence="3" id="KW-1185">Reference proteome</keyword>
<name>A0ABR7C8S1_9BACE</name>
<evidence type="ECO:0000313" key="2">
    <source>
        <dbReference type="EMBL" id="MBC5603929.1"/>
    </source>
</evidence>
<evidence type="ECO:0000313" key="3">
    <source>
        <dbReference type="Proteomes" id="UP000600600"/>
    </source>
</evidence>
<dbReference type="RefSeq" id="WP_186966552.1">
    <property type="nucleotide sequence ID" value="NZ_JACOOE010000001.1"/>
</dbReference>
<organism evidence="2 3">
    <name type="scientific">Bacteroides difficilis</name>
    <dbReference type="NCBI Taxonomy" id="2763021"/>
    <lineage>
        <taxon>Bacteria</taxon>
        <taxon>Pseudomonadati</taxon>
        <taxon>Bacteroidota</taxon>
        <taxon>Bacteroidia</taxon>
        <taxon>Bacteroidales</taxon>
        <taxon>Bacteroidaceae</taxon>
        <taxon>Bacteroides</taxon>
    </lineage>
</organism>
<dbReference type="SUPFAM" id="SSF51126">
    <property type="entry name" value="Pectin lyase-like"/>
    <property type="match status" value="1"/>
</dbReference>
<dbReference type="GO" id="GO:0016829">
    <property type="term" value="F:lyase activity"/>
    <property type="evidence" value="ECO:0007669"/>
    <property type="project" value="UniProtKB-KW"/>
</dbReference>
<evidence type="ECO:0000256" key="1">
    <source>
        <dbReference type="SAM" id="SignalP"/>
    </source>
</evidence>
<keyword evidence="1" id="KW-0732">Signal</keyword>
<feature type="signal peptide" evidence="1">
    <location>
        <begin position="1"/>
        <end position="18"/>
    </location>
</feature>
<protein>
    <submittedName>
        <fullName evidence="2">Pectate lyase</fullName>
    </submittedName>
</protein>
<gene>
    <name evidence="2" type="ORF">H8S67_04490</name>
</gene>
<comment type="caution">
    <text evidence="2">The sequence shown here is derived from an EMBL/GenBank/DDBJ whole genome shotgun (WGS) entry which is preliminary data.</text>
</comment>
<dbReference type="Proteomes" id="UP000600600">
    <property type="component" value="Unassembled WGS sequence"/>
</dbReference>
<sequence length="570" mass="63845">MKNIIGIICLLLSSQVVAQHLEKSSLLSVDERGKIHYSAYTEKGDILPDFSYCGYKGGGVSFPVAVNKIILYPDIHSTDDTQRIQQAIDSVASMKADKHGMRGAVLLKRGVYRLASSLFLKASGVVLRGEGCQENGTVLIATAPKQYTLIQVGSFKKLKKKSRSYSILDKYVPSGTTKIQVEQAYKFKPGDKVVVERIGNEAWIDFMGMNRIAPRWENISNLSIEKVEEYRRKGKLSADGKKYDATVQWQEVSKNIRFERTVNEVMGSNLIIDIPITTAFQKEYGGGVVYKYEYEDRPENIGIENLRAVSEYNKEITENLSYLKNYPADEKHGWTFLNMNTCENVWAKDLICDAFAFGYITKPGCKYATIQGCSFIDPVSLIEGGRRYGFCFGGQLGLVERCYSRNGRHDFVLAATVAGPNAFVECKSEYAHAASEPHQRWATGCLWDNCEVTGPMGYFSISNRGNYGTGHGWAGAQMVLWNCKADLVVLMSPPTAQNFAVGTCASQTEWATPEHLQILVERLNKVSGNNFQYHGLPVVGDGFIELQNKLAEPRSLYYKQLENRKEYKND</sequence>
<feature type="chain" id="PRO_5045360868" evidence="1">
    <location>
        <begin position="19"/>
        <end position="570"/>
    </location>
</feature>
<accession>A0ABR7C8S1</accession>
<reference evidence="2 3" key="1">
    <citation type="submission" date="2020-08" db="EMBL/GenBank/DDBJ databases">
        <title>Genome public.</title>
        <authorList>
            <person name="Liu C."/>
            <person name="Sun Q."/>
        </authorList>
    </citation>
    <scope>NUCLEOTIDE SEQUENCE [LARGE SCALE GENOMIC DNA]</scope>
    <source>
        <strain evidence="2 3">M27</strain>
    </source>
</reference>
<dbReference type="InterPro" id="IPR012334">
    <property type="entry name" value="Pectin_lyas_fold"/>
</dbReference>
<dbReference type="InterPro" id="IPR011050">
    <property type="entry name" value="Pectin_lyase_fold/virulence"/>
</dbReference>
<keyword evidence="2" id="KW-0456">Lyase</keyword>
<dbReference type="EMBL" id="JACOOE010000001">
    <property type="protein sequence ID" value="MBC5603929.1"/>
    <property type="molecule type" value="Genomic_DNA"/>
</dbReference>